<dbReference type="PANTHER" id="PTHR35789:SF1">
    <property type="entry name" value="SPORE GERMINATION PROTEIN B3"/>
    <property type="match status" value="1"/>
</dbReference>
<evidence type="ECO:0000256" key="5">
    <source>
        <dbReference type="ARBA" id="ARBA00023136"/>
    </source>
</evidence>
<protein>
    <submittedName>
        <fullName evidence="10">Ger(X)C family spore germination protein</fullName>
    </submittedName>
</protein>
<proteinExistence type="inferred from homology"/>
<accession>A0A4V2J4T4</accession>
<keyword evidence="6" id="KW-0564">Palmitate</keyword>
<dbReference type="GO" id="GO:0016020">
    <property type="term" value="C:membrane"/>
    <property type="evidence" value="ECO:0007669"/>
    <property type="project" value="UniProtKB-SubCell"/>
</dbReference>
<dbReference type="Proteomes" id="UP000293142">
    <property type="component" value="Unassembled WGS sequence"/>
</dbReference>
<dbReference type="AlphaFoldDB" id="A0A4V2J4T4"/>
<organism evidence="10 11">
    <name type="scientific">Paenibacillus thalictri</name>
    <dbReference type="NCBI Taxonomy" id="2527873"/>
    <lineage>
        <taxon>Bacteria</taxon>
        <taxon>Bacillati</taxon>
        <taxon>Bacillota</taxon>
        <taxon>Bacilli</taxon>
        <taxon>Bacillales</taxon>
        <taxon>Paenibacillaceae</taxon>
        <taxon>Paenibacillus</taxon>
    </lineage>
</organism>
<dbReference type="Pfam" id="PF05504">
    <property type="entry name" value="Spore_GerAC"/>
    <property type="match status" value="1"/>
</dbReference>
<keyword evidence="3" id="KW-0309">Germination</keyword>
<keyword evidence="11" id="KW-1185">Reference proteome</keyword>
<dbReference type="PANTHER" id="PTHR35789">
    <property type="entry name" value="SPORE GERMINATION PROTEIN B3"/>
    <property type="match status" value="1"/>
</dbReference>
<keyword evidence="7" id="KW-0449">Lipoprotein</keyword>
<dbReference type="InterPro" id="IPR046953">
    <property type="entry name" value="Spore_GerAC-like_C"/>
</dbReference>
<dbReference type="Pfam" id="PF25198">
    <property type="entry name" value="Spore_GerAC_N"/>
    <property type="match status" value="1"/>
</dbReference>
<comment type="caution">
    <text evidence="10">The sequence shown here is derived from an EMBL/GenBank/DDBJ whole genome shotgun (WGS) entry which is preliminary data.</text>
</comment>
<evidence type="ECO:0000259" key="8">
    <source>
        <dbReference type="Pfam" id="PF05504"/>
    </source>
</evidence>
<dbReference type="InterPro" id="IPR057336">
    <property type="entry name" value="GerAC_N"/>
</dbReference>
<name>A0A4V2J4T4_9BACL</name>
<comment type="subcellular location">
    <subcellularLocation>
        <location evidence="1">Membrane</location>
        <topology evidence="1">Lipid-anchor</topology>
    </subcellularLocation>
</comment>
<dbReference type="PROSITE" id="PS51257">
    <property type="entry name" value="PROKAR_LIPOPROTEIN"/>
    <property type="match status" value="1"/>
</dbReference>
<evidence type="ECO:0000313" key="10">
    <source>
        <dbReference type="EMBL" id="TBL81122.1"/>
    </source>
</evidence>
<dbReference type="NCBIfam" id="TIGR02887">
    <property type="entry name" value="spore_ger_x_C"/>
    <property type="match status" value="1"/>
</dbReference>
<keyword evidence="4" id="KW-0732">Signal</keyword>
<evidence type="ECO:0000256" key="6">
    <source>
        <dbReference type="ARBA" id="ARBA00023139"/>
    </source>
</evidence>
<gene>
    <name evidence="10" type="ORF">EYB31_03245</name>
</gene>
<keyword evidence="5" id="KW-0472">Membrane</keyword>
<dbReference type="Gene3D" id="3.30.300.210">
    <property type="entry name" value="Nutrient germinant receptor protein C, domain 3"/>
    <property type="match status" value="1"/>
</dbReference>
<evidence type="ECO:0000256" key="1">
    <source>
        <dbReference type="ARBA" id="ARBA00004635"/>
    </source>
</evidence>
<evidence type="ECO:0000259" key="9">
    <source>
        <dbReference type="Pfam" id="PF25198"/>
    </source>
</evidence>
<evidence type="ECO:0000256" key="2">
    <source>
        <dbReference type="ARBA" id="ARBA00007886"/>
    </source>
</evidence>
<comment type="similarity">
    <text evidence="2">Belongs to the GerABKC lipoprotein family.</text>
</comment>
<dbReference type="RefSeq" id="WP_131011834.1">
    <property type="nucleotide sequence ID" value="NZ_SIRE01000003.1"/>
</dbReference>
<feature type="domain" description="Spore germination GerAC-like C-terminal" evidence="8">
    <location>
        <begin position="225"/>
        <end position="393"/>
    </location>
</feature>
<feature type="domain" description="Spore germination protein N-terminal" evidence="9">
    <location>
        <begin position="22"/>
        <end position="216"/>
    </location>
</feature>
<evidence type="ECO:0000256" key="4">
    <source>
        <dbReference type="ARBA" id="ARBA00022729"/>
    </source>
</evidence>
<dbReference type="GO" id="GO:0009847">
    <property type="term" value="P:spore germination"/>
    <property type="evidence" value="ECO:0007669"/>
    <property type="project" value="InterPro"/>
</dbReference>
<sequence>MVKKLKWGMFCCFAIVTTGCWDRVEIESRGFVTGAVIDMEEASASGSQGNDGSNQARTRNFIATYQFVIPGQLQGNGGEDGKGGPGKAFINLTSKGTTITQIDRIMSERFSRPPYMEHAKMIIFSDRLAQSAAMPEALDFYLRNMEIRRATRVLVAKGNAREVMEVNEKAEHLPVDYIESTSRNYLKNARMLKPTVIGELHNWYLTARSFVLPLLTVENREAKLNGAAVFQGKTRKMLGYLNGDETVALNLLTNRFKESVLEQVMDGVTVVLELKYAKTSIQADATDIGHIVFNVKIDAAGNIAESSDTLDFIHSQAVPEIELKAAAELEKKVMQLVSKMQHDFKTDVIGLGDYLNEEHYAVWQKIKNNWDSGEHRFADCRVEVHAKIKITDTRAINKVNSSTN</sequence>
<evidence type="ECO:0000256" key="3">
    <source>
        <dbReference type="ARBA" id="ARBA00022544"/>
    </source>
</evidence>
<dbReference type="OrthoDB" id="2569624at2"/>
<dbReference type="EMBL" id="SIRE01000003">
    <property type="protein sequence ID" value="TBL81122.1"/>
    <property type="molecule type" value="Genomic_DNA"/>
</dbReference>
<dbReference type="InterPro" id="IPR038501">
    <property type="entry name" value="Spore_GerAC_C_sf"/>
</dbReference>
<evidence type="ECO:0000313" key="11">
    <source>
        <dbReference type="Proteomes" id="UP000293142"/>
    </source>
</evidence>
<dbReference type="InterPro" id="IPR008844">
    <property type="entry name" value="Spore_GerAC-like"/>
</dbReference>
<reference evidence="10 11" key="1">
    <citation type="submission" date="2019-02" db="EMBL/GenBank/DDBJ databases">
        <title>Paenibacillus sp. nov., isolated from surface-sterilized tissue of Thalictrum simplex L.</title>
        <authorList>
            <person name="Tuo L."/>
        </authorList>
    </citation>
    <scope>NUCLEOTIDE SEQUENCE [LARGE SCALE GENOMIC DNA]</scope>
    <source>
        <strain evidence="10 11">N2SHLJ1</strain>
    </source>
</reference>
<evidence type="ECO:0000256" key="7">
    <source>
        <dbReference type="ARBA" id="ARBA00023288"/>
    </source>
</evidence>